<dbReference type="AlphaFoldDB" id="D4JSR6"/>
<keyword evidence="1" id="KW-0812">Transmembrane</keyword>
<evidence type="ECO:0000256" key="1">
    <source>
        <dbReference type="SAM" id="Phobius"/>
    </source>
</evidence>
<evidence type="ECO:0000313" key="2">
    <source>
        <dbReference type="EMBL" id="CBK96135.1"/>
    </source>
</evidence>
<organism evidence="2 3">
    <name type="scientific">[Eubacterium] siraeum 70/3</name>
    <dbReference type="NCBI Taxonomy" id="657319"/>
    <lineage>
        <taxon>Bacteria</taxon>
        <taxon>Bacillati</taxon>
        <taxon>Bacillota</taxon>
        <taxon>Clostridia</taxon>
        <taxon>Eubacteriales</taxon>
        <taxon>Oscillospiraceae</taxon>
        <taxon>Oscillospiraceae incertae sedis</taxon>
    </lineage>
</organism>
<reference evidence="2 3" key="2">
    <citation type="submission" date="2010-03" db="EMBL/GenBank/DDBJ databases">
        <authorList>
            <person name="Pajon A."/>
        </authorList>
    </citation>
    <scope>NUCLEOTIDE SEQUENCE [LARGE SCALE GENOMIC DNA]</scope>
    <source>
        <strain evidence="2 3">70/3</strain>
    </source>
</reference>
<dbReference type="PATRIC" id="fig|657319.3.peg.1203"/>
<reference evidence="2 3" key="1">
    <citation type="submission" date="2010-03" db="EMBL/GenBank/DDBJ databases">
        <title>The genome sequence of Eubacterium siraeum 70/3.</title>
        <authorList>
            <consortium name="metaHIT consortium -- http://www.metahit.eu/"/>
            <person name="Pajon A."/>
            <person name="Turner K."/>
            <person name="Parkhill J."/>
            <person name="Duncan S."/>
            <person name="Flint H."/>
        </authorList>
    </citation>
    <scope>NUCLEOTIDE SEQUENCE [LARGE SCALE GENOMIC DNA]</scope>
    <source>
        <strain evidence="2 3">70/3</strain>
    </source>
</reference>
<dbReference type="BioCyc" id="ESIR657319:G136K-771-MONOMER"/>
<feature type="transmembrane region" description="Helical" evidence="1">
    <location>
        <begin position="39"/>
        <end position="61"/>
    </location>
</feature>
<accession>D4JSR6</accession>
<gene>
    <name evidence="2" type="ORF">EUS_09100</name>
</gene>
<proteinExistence type="predicted"/>
<protein>
    <submittedName>
        <fullName evidence="2">Uncharacterized protein</fullName>
    </submittedName>
</protein>
<keyword evidence="1" id="KW-0472">Membrane</keyword>
<dbReference type="Proteomes" id="UP000008803">
    <property type="component" value="Chromosome"/>
</dbReference>
<evidence type="ECO:0000313" key="3">
    <source>
        <dbReference type="Proteomes" id="UP000008803"/>
    </source>
</evidence>
<name>D4JSR6_9FIRM</name>
<dbReference type="KEGG" id="esu:EUS_09100"/>
<sequence length="305" mass="34429">MNEHKAFPLFTAFSDINEKYISDALDETQHKSKWYLNSAFLGISAACFCLVAVCTAIIIGINNNAINPAGSSDISSDISYTAFSDERYDTVIYNDTVYKRINYISPDDEMRRGYIGTAEVTDADGKTENHYVFSLKGIRPHIAIAVRMDYNTYCRYITASTVNETLLSLICNNDTSDLDDPYSVNYFASSFSEHSEKRFTSDSVGWMNQILWLTFSESPSSSKADREDLIESTDNYISVDLSCIPLGIENAKINIKANGTVTVVCNGTEFTMENRLSEYKMTRLLHLLDNERIDCNEYIYNDTDS</sequence>
<dbReference type="HOGENOM" id="CLU_911360_0_0_9"/>
<keyword evidence="1" id="KW-1133">Transmembrane helix</keyword>
<dbReference type="EMBL" id="FP929044">
    <property type="protein sequence ID" value="CBK96135.1"/>
    <property type="molecule type" value="Genomic_DNA"/>
</dbReference>